<dbReference type="Proteomes" id="UP000095284">
    <property type="component" value="Unplaced"/>
</dbReference>
<evidence type="ECO:0000256" key="1">
    <source>
        <dbReference type="SAM" id="MobiDB-lite"/>
    </source>
</evidence>
<organism evidence="2 3">
    <name type="scientific">Bursaphelenchus xylophilus</name>
    <name type="common">Pinewood nematode worm</name>
    <name type="synonym">Aphelenchoides xylophilus</name>
    <dbReference type="NCBI Taxonomy" id="6326"/>
    <lineage>
        <taxon>Eukaryota</taxon>
        <taxon>Metazoa</taxon>
        <taxon>Ecdysozoa</taxon>
        <taxon>Nematoda</taxon>
        <taxon>Chromadorea</taxon>
        <taxon>Rhabditida</taxon>
        <taxon>Tylenchina</taxon>
        <taxon>Tylenchomorpha</taxon>
        <taxon>Aphelenchoidea</taxon>
        <taxon>Aphelenchoididae</taxon>
        <taxon>Bursaphelenchus</taxon>
    </lineage>
</organism>
<name>A0A1I7SG36_BURXY</name>
<dbReference type="GO" id="GO:0006508">
    <property type="term" value="P:proteolysis"/>
    <property type="evidence" value="ECO:0007669"/>
    <property type="project" value="InterPro"/>
</dbReference>
<dbReference type="AlphaFoldDB" id="A0A1I7SG36"/>
<dbReference type="WBParaSite" id="BXY_1200000.1">
    <property type="protein sequence ID" value="BXY_1200000.1"/>
    <property type="gene ID" value="BXY_1200000"/>
</dbReference>
<evidence type="ECO:0000313" key="2">
    <source>
        <dbReference type="Proteomes" id="UP000095284"/>
    </source>
</evidence>
<dbReference type="GO" id="GO:0004222">
    <property type="term" value="F:metalloendopeptidase activity"/>
    <property type="evidence" value="ECO:0007669"/>
    <property type="project" value="InterPro"/>
</dbReference>
<feature type="region of interest" description="Disordered" evidence="1">
    <location>
        <begin position="45"/>
        <end position="65"/>
    </location>
</feature>
<dbReference type="InterPro" id="IPR000718">
    <property type="entry name" value="Peptidase_M13"/>
</dbReference>
<sequence length="136" mass="14773">MEVKRVIPIVVASVLGVLLLITAVASVITVVKVFGIANSVDENASTTPAGITTTTAPPQPGNDTVNVNDPEVIDKSSARFPEFLAYSQWLGASMNLTREPCTDFFEYVCEGTNEDTIDDTQTRNEQLLLQVMNRQP</sequence>
<accession>A0A1I7SG36</accession>
<dbReference type="PROSITE" id="PS51885">
    <property type="entry name" value="NEPRILYSIN"/>
    <property type="match status" value="1"/>
</dbReference>
<protein>
    <submittedName>
        <fullName evidence="3">Neutral zinc metallopeptidase</fullName>
    </submittedName>
</protein>
<feature type="compositionally biased region" description="Low complexity" evidence="1">
    <location>
        <begin position="46"/>
        <end position="56"/>
    </location>
</feature>
<evidence type="ECO:0000313" key="3">
    <source>
        <dbReference type="WBParaSite" id="BXY_1200000.1"/>
    </source>
</evidence>
<proteinExistence type="predicted"/>
<dbReference type="SUPFAM" id="SSF55486">
    <property type="entry name" value="Metalloproteases ('zincins'), catalytic domain"/>
    <property type="match status" value="1"/>
</dbReference>
<reference evidence="3" key="1">
    <citation type="submission" date="2016-11" db="UniProtKB">
        <authorList>
            <consortium name="WormBaseParasite"/>
        </authorList>
    </citation>
    <scope>IDENTIFICATION</scope>
</reference>